<evidence type="ECO:0000313" key="2">
    <source>
        <dbReference type="Proteomes" id="UP000199518"/>
    </source>
</evidence>
<name>A0A1I3LNF1_9PLAN</name>
<evidence type="ECO:0000313" key="1">
    <source>
        <dbReference type="EMBL" id="SFI86227.1"/>
    </source>
</evidence>
<dbReference type="Proteomes" id="UP000199518">
    <property type="component" value="Unassembled WGS sequence"/>
</dbReference>
<protein>
    <submittedName>
        <fullName evidence="1">Uncharacterized protein</fullName>
    </submittedName>
</protein>
<dbReference type="RefSeq" id="WP_092052138.1">
    <property type="nucleotide sequence ID" value="NZ_FOQD01000013.1"/>
</dbReference>
<dbReference type="AlphaFoldDB" id="A0A1I3LNF1"/>
<keyword evidence="2" id="KW-1185">Reference proteome</keyword>
<dbReference type="STRING" id="1576369.SAMN05421753_11316"/>
<sequence>MTDLQIETEYDAYYPGNEMVVTALWEFDQPPDSLELRLVWNTSGKGDRDLSVVQTVRIETAKSSGREQVTMKLPWGPYSFSGKLISLIWALELIAFPSEASIRKEIVIGPNASEVLIGAAKEA</sequence>
<reference evidence="2" key="1">
    <citation type="submission" date="2016-10" db="EMBL/GenBank/DDBJ databases">
        <authorList>
            <person name="Varghese N."/>
            <person name="Submissions S."/>
        </authorList>
    </citation>
    <scope>NUCLEOTIDE SEQUENCE [LARGE SCALE GENOMIC DNA]</scope>
    <source>
        <strain evidence="2">DSM 26348</strain>
    </source>
</reference>
<proteinExistence type="predicted"/>
<organism evidence="1 2">
    <name type="scientific">Planctomicrobium piriforme</name>
    <dbReference type="NCBI Taxonomy" id="1576369"/>
    <lineage>
        <taxon>Bacteria</taxon>
        <taxon>Pseudomonadati</taxon>
        <taxon>Planctomycetota</taxon>
        <taxon>Planctomycetia</taxon>
        <taxon>Planctomycetales</taxon>
        <taxon>Planctomycetaceae</taxon>
        <taxon>Planctomicrobium</taxon>
    </lineage>
</organism>
<accession>A0A1I3LNF1</accession>
<dbReference type="EMBL" id="FOQD01000013">
    <property type="protein sequence ID" value="SFI86227.1"/>
    <property type="molecule type" value="Genomic_DNA"/>
</dbReference>
<gene>
    <name evidence="1" type="ORF">SAMN05421753_11316</name>
</gene>
<dbReference type="OrthoDB" id="215384at2"/>